<name>A0A1R3JJC5_9ROSI</name>
<organism evidence="2 3">
    <name type="scientific">Corchorus olitorius</name>
    <dbReference type="NCBI Taxonomy" id="93759"/>
    <lineage>
        <taxon>Eukaryota</taxon>
        <taxon>Viridiplantae</taxon>
        <taxon>Streptophyta</taxon>
        <taxon>Embryophyta</taxon>
        <taxon>Tracheophyta</taxon>
        <taxon>Spermatophyta</taxon>
        <taxon>Magnoliopsida</taxon>
        <taxon>eudicotyledons</taxon>
        <taxon>Gunneridae</taxon>
        <taxon>Pentapetalae</taxon>
        <taxon>rosids</taxon>
        <taxon>malvids</taxon>
        <taxon>Malvales</taxon>
        <taxon>Malvaceae</taxon>
        <taxon>Grewioideae</taxon>
        <taxon>Apeibeae</taxon>
        <taxon>Corchorus</taxon>
    </lineage>
</organism>
<dbReference type="Proteomes" id="UP000187203">
    <property type="component" value="Unassembled WGS sequence"/>
</dbReference>
<comment type="caution">
    <text evidence="2">The sequence shown here is derived from an EMBL/GenBank/DDBJ whole genome shotgun (WGS) entry which is preliminary data.</text>
</comment>
<dbReference type="EMBL" id="AWUE01015927">
    <property type="protein sequence ID" value="OMO94949.1"/>
    <property type="molecule type" value="Genomic_DNA"/>
</dbReference>
<gene>
    <name evidence="2" type="ORF">COLO4_16131</name>
</gene>
<protein>
    <submittedName>
        <fullName evidence="2">Uncharacterized protein</fullName>
    </submittedName>
</protein>
<dbReference type="AlphaFoldDB" id="A0A1R3JJC5"/>
<evidence type="ECO:0000313" key="3">
    <source>
        <dbReference type="Proteomes" id="UP000187203"/>
    </source>
</evidence>
<feature type="region of interest" description="Disordered" evidence="1">
    <location>
        <begin position="1"/>
        <end position="20"/>
    </location>
</feature>
<evidence type="ECO:0000256" key="1">
    <source>
        <dbReference type="SAM" id="MobiDB-lite"/>
    </source>
</evidence>
<proteinExistence type="predicted"/>
<sequence length="37" mass="4002">MNPTFPPIGFSSKPPSPGGLDSALEVPLFNLRCSKWL</sequence>
<reference evidence="3" key="1">
    <citation type="submission" date="2013-09" db="EMBL/GenBank/DDBJ databases">
        <title>Corchorus olitorius genome sequencing.</title>
        <authorList>
            <person name="Alam M."/>
            <person name="Haque M.S."/>
            <person name="Islam M.S."/>
            <person name="Emdad E.M."/>
            <person name="Islam M.M."/>
            <person name="Ahmed B."/>
            <person name="Halim A."/>
            <person name="Hossen Q.M.M."/>
            <person name="Hossain M.Z."/>
            <person name="Ahmed R."/>
            <person name="Khan M.M."/>
            <person name="Islam R."/>
            <person name="Rashid M.M."/>
            <person name="Khan S.A."/>
            <person name="Rahman M.S."/>
            <person name="Alam M."/>
            <person name="Yahiya A.S."/>
            <person name="Khan M.S."/>
            <person name="Azam M.S."/>
            <person name="Haque T."/>
            <person name="Lashkar M.Z.H."/>
            <person name="Akhand A.I."/>
            <person name="Morshed G."/>
            <person name="Roy S."/>
            <person name="Uddin K.S."/>
            <person name="Rabeya T."/>
            <person name="Hossain A.S."/>
            <person name="Chowdhury A."/>
            <person name="Snigdha A.R."/>
            <person name="Mortoza M.S."/>
            <person name="Matin S.A."/>
            <person name="Hoque S.M.E."/>
            <person name="Islam M.K."/>
            <person name="Roy D.K."/>
            <person name="Haider R."/>
            <person name="Moosa M.M."/>
            <person name="Elias S.M."/>
            <person name="Hasan A.M."/>
            <person name="Jahan S."/>
            <person name="Shafiuddin M."/>
            <person name="Mahmood N."/>
            <person name="Shommy N.S."/>
        </authorList>
    </citation>
    <scope>NUCLEOTIDE SEQUENCE [LARGE SCALE GENOMIC DNA]</scope>
    <source>
        <strain evidence="3">cv. O-4</strain>
    </source>
</reference>
<accession>A0A1R3JJC5</accession>
<keyword evidence="3" id="KW-1185">Reference proteome</keyword>
<evidence type="ECO:0000313" key="2">
    <source>
        <dbReference type="EMBL" id="OMO94949.1"/>
    </source>
</evidence>